<sequence>MKKALGFTMGFMVMTALVASALWAGPGGMGKGFGPGAAVWNELSKDQQTQINTLRIEFMKKANAIKSQIGQKRIELAELANTPKPDEAAIQKKREEIWALRDAMVKERRALGTQVRSVLTPEQREKLGAMGFMGGGFGMGPGGMQGPHRGRCLMGGNF</sequence>
<evidence type="ECO:0000313" key="2">
    <source>
        <dbReference type="EMBL" id="HGH59911.1"/>
    </source>
</evidence>
<dbReference type="Pfam" id="PF13801">
    <property type="entry name" value="Metal_resist"/>
    <property type="match status" value="1"/>
</dbReference>
<accession>A0A7C4ES73</accession>
<proteinExistence type="predicted"/>
<reference evidence="2" key="1">
    <citation type="journal article" date="2020" name="mSystems">
        <title>Genome- and Community-Level Interaction Insights into Carbon Utilization and Element Cycling Functions of Hydrothermarchaeota in Hydrothermal Sediment.</title>
        <authorList>
            <person name="Zhou Z."/>
            <person name="Liu Y."/>
            <person name="Xu W."/>
            <person name="Pan J."/>
            <person name="Luo Z.H."/>
            <person name="Li M."/>
        </authorList>
    </citation>
    <scope>NUCLEOTIDE SEQUENCE [LARGE SCALE GENOMIC DNA]</scope>
    <source>
        <strain evidence="2">SpSt-769</strain>
    </source>
</reference>
<dbReference type="EMBL" id="DTGT01000040">
    <property type="protein sequence ID" value="HGH59911.1"/>
    <property type="molecule type" value="Genomic_DNA"/>
</dbReference>
<dbReference type="AlphaFoldDB" id="A0A7C4ES73"/>
<evidence type="ECO:0000256" key="1">
    <source>
        <dbReference type="SAM" id="SignalP"/>
    </source>
</evidence>
<feature type="chain" id="PRO_5027855175" evidence="1">
    <location>
        <begin position="25"/>
        <end position="158"/>
    </location>
</feature>
<dbReference type="Gene3D" id="1.20.120.1490">
    <property type="match status" value="1"/>
</dbReference>
<feature type="signal peptide" evidence="1">
    <location>
        <begin position="1"/>
        <end position="24"/>
    </location>
</feature>
<protein>
    <submittedName>
        <fullName evidence="2">Periplasmic heavy metal sensor</fullName>
    </submittedName>
</protein>
<dbReference type="InterPro" id="IPR025961">
    <property type="entry name" value="Metal_resist"/>
</dbReference>
<comment type="caution">
    <text evidence="2">The sequence shown here is derived from an EMBL/GenBank/DDBJ whole genome shotgun (WGS) entry which is preliminary data.</text>
</comment>
<gene>
    <name evidence="2" type="ORF">ENV54_01285</name>
</gene>
<name>A0A7C4ES73_9BACT</name>
<keyword evidence="1" id="KW-0732">Signal</keyword>
<organism evidence="2">
    <name type="scientific">Desulfomonile tiedjei</name>
    <dbReference type="NCBI Taxonomy" id="2358"/>
    <lineage>
        <taxon>Bacteria</taxon>
        <taxon>Pseudomonadati</taxon>
        <taxon>Thermodesulfobacteriota</taxon>
        <taxon>Desulfomonilia</taxon>
        <taxon>Desulfomonilales</taxon>
        <taxon>Desulfomonilaceae</taxon>
        <taxon>Desulfomonile</taxon>
    </lineage>
</organism>